<dbReference type="Proteomes" id="UP000224839">
    <property type="component" value="Segment"/>
</dbReference>
<dbReference type="SUPFAM" id="SSF51197">
    <property type="entry name" value="Clavaminate synthase-like"/>
    <property type="match status" value="1"/>
</dbReference>
<reference evidence="7 8" key="1">
    <citation type="journal article" date="2016" name="Virology">
        <title>The genomic content and context of auxiliary metabolic genes in marine cyanomyoviruses.</title>
        <authorList>
            <person name="Crummett L.T."/>
            <person name="Puxty R.J."/>
            <person name="Weihe C."/>
            <person name="Marston M.F."/>
            <person name="Martiny J.B."/>
        </authorList>
    </citation>
    <scope>NUCLEOTIDE SEQUENCE [LARGE SCALE GENOMIC DNA]</scope>
    <source>
        <strain evidence="7">0810PA29</strain>
    </source>
</reference>
<dbReference type="Gene3D" id="2.60.120.620">
    <property type="entry name" value="q2cbj1_9rhob like domain"/>
    <property type="match status" value="1"/>
</dbReference>
<name>A0A1D8KMS7_9CAUD</name>
<dbReference type="GO" id="GO:0005506">
    <property type="term" value="F:iron ion binding"/>
    <property type="evidence" value="ECO:0007669"/>
    <property type="project" value="InterPro"/>
</dbReference>
<accession>A0A1D8KMS7</accession>
<dbReference type="InterPro" id="IPR044862">
    <property type="entry name" value="Pro_4_hyd_alph_FE2OG_OXY"/>
</dbReference>
<dbReference type="InterPro" id="IPR006620">
    <property type="entry name" value="Pro_4_hyd_alph"/>
</dbReference>
<gene>
    <name evidence="7" type="ORF">P29A0810_033</name>
</gene>
<dbReference type="SMART" id="SM00702">
    <property type="entry name" value="P4Hc"/>
    <property type="match status" value="1"/>
</dbReference>
<dbReference type="Pfam" id="PF13640">
    <property type="entry name" value="2OG-FeII_Oxy_3"/>
    <property type="match status" value="1"/>
</dbReference>
<evidence type="ECO:0000256" key="1">
    <source>
        <dbReference type="ARBA" id="ARBA00001961"/>
    </source>
</evidence>
<evidence type="ECO:0000313" key="7">
    <source>
        <dbReference type="EMBL" id="AOV59969.1"/>
    </source>
</evidence>
<dbReference type="GO" id="GO:0016705">
    <property type="term" value="F:oxidoreductase activity, acting on paired donors, with incorporation or reduction of molecular oxygen"/>
    <property type="evidence" value="ECO:0007669"/>
    <property type="project" value="InterPro"/>
</dbReference>
<protein>
    <submittedName>
        <fullName evidence="7">2OG-Fe(II) oxygenase</fullName>
    </submittedName>
</protein>
<dbReference type="GO" id="GO:0031418">
    <property type="term" value="F:L-ascorbic acid binding"/>
    <property type="evidence" value="ECO:0007669"/>
    <property type="project" value="InterPro"/>
</dbReference>
<evidence type="ECO:0000313" key="8">
    <source>
        <dbReference type="Proteomes" id="UP000224839"/>
    </source>
</evidence>
<evidence type="ECO:0000256" key="5">
    <source>
        <dbReference type="ARBA" id="ARBA00023004"/>
    </source>
</evidence>
<comment type="cofactor">
    <cofactor evidence="1">
        <name>L-ascorbate</name>
        <dbReference type="ChEBI" id="CHEBI:38290"/>
    </cofactor>
</comment>
<proteinExistence type="predicted"/>
<dbReference type="GO" id="GO:0051213">
    <property type="term" value="F:dioxygenase activity"/>
    <property type="evidence" value="ECO:0007669"/>
    <property type="project" value="UniProtKB-KW"/>
</dbReference>
<dbReference type="PROSITE" id="PS51471">
    <property type="entry name" value="FE2OG_OXY"/>
    <property type="match status" value="1"/>
</dbReference>
<feature type="domain" description="Fe2OG dioxygenase" evidence="6">
    <location>
        <begin position="82"/>
        <end position="180"/>
    </location>
</feature>
<keyword evidence="4" id="KW-0560">Oxidoreductase</keyword>
<sequence>MVYQTSWIDTCIPEELIDLIAKETTSFSDEVRISEVSNGVNFDIRDSKNTWIREESWVSGLCMSYVLKANRENWQYDIQGFDGNTMQYTVYNSGDYYNWHQDSGVEAMNAGICRKLSVVVQLSDPHEYEGGEVQMMSEDGTPYIVPKKRGTVIMFDSRTRHRVRKVHSGVRRSLVGWVVGPRWK</sequence>
<evidence type="ECO:0000256" key="3">
    <source>
        <dbReference type="ARBA" id="ARBA00022964"/>
    </source>
</evidence>
<evidence type="ECO:0000256" key="4">
    <source>
        <dbReference type="ARBA" id="ARBA00023002"/>
    </source>
</evidence>
<keyword evidence="5" id="KW-0408">Iron</keyword>
<organism evidence="7 8">
    <name type="scientific">Synechococcus phage S-CAM8</name>
    <dbReference type="NCBI Taxonomy" id="754038"/>
    <lineage>
        <taxon>Viruses</taxon>
        <taxon>Duplodnaviria</taxon>
        <taxon>Heunggongvirae</taxon>
        <taxon>Uroviricota</taxon>
        <taxon>Caudoviricetes</taxon>
        <taxon>Pantevenvirales</taxon>
        <taxon>Kyanoviridae</taxon>
        <taxon>Neritesvirus</taxon>
        <taxon>Neritesvirus scam8</taxon>
    </lineage>
</organism>
<evidence type="ECO:0000259" key="6">
    <source>
        <dbReference type="PROSITE" id="PS51471"/>
    </source>
</evidence>
<dbReference type="EMBL" id="KU686203">
    <property type="protein sequence ID" value="AOV59969.1"/>
    <property type="molecule type" value="Genomic_DNA"/>
</dbReference>
<dbReference type="InterPro" id="IPR005123">
    <property type="entry name" value="Oxoglu/Fe-dep_dioxygenase_dom"/>
</dbReference>
<keyword evidence="3" id="KW-0223">Dioxygenase</keyword>
<keyword evidence="2" id="KW-0479">Metal-binding</keyword>
<evidence type="ECO:0000256" key="2">
    <source>
        <dbReference type="ARBA" id="ARBA00022723"/>
    </source>
</evidence>